<accession>A0A8X6PU34</accession>
<protein>
    <submittedName>
        <fullName evidence="2">Uncharacterized protein</fullName>
    </submittedName>
</protein>
<keyword evidence="3" id="KW-1185">Reference proteome</keyword>
<reference evidence="2" key="1">
    <citation type="submission" date="2020-08" db="EMBL/GenBank/DDBJ databases">
        <title>Multicomponent nature underlies the extraordinary mechanical properties of spider dragline silk.</title>
        <authorList>
            <person name="Kono N."/>
            <person name="Nakamura H."/>
            <person name="Mori M."/>
            <person name="Yoshida Y."/>
            <person name="Ohtoshi R."/>
            <person name="Malay A.D."/>
            <person name="Moran D.A.P."/>
            <person name="Tomita M."/>
            <person name="Numata K."/>
            <person name="Arakawa K."/>
        </authorList>
    </citation>
    <scope>NUCLEOTIDE SEQUENCE</scope>
</reference>
<dbReference type="AlphaFoldDB" id="A0A8X6PU34"/>
<dbReference type="Proteomes" id="UP000887013">
    <property type="component" value="Unassembled WGS sequence"/>
</dbReference>
<sequence length="106" mass="12208">MDPSSTFFADDPYEGEASEETDRFMRSSLSPGAKGKTSSSRLFSPHRMRRLEGSPLETRYLKTKHEGFKIPRCLFEYPYLTNSLSVSSHYTLQEECHFRPVESFGD</sequence>
<evidence type="ECO:0000313" key="2">
    <source>
        <dbReference type="EMBL" id="GFT85395.1"/>
    </source>
</evidence>
<name>A0A8X6PU34_NEPPI</name>
<comment type="caution">
    <text evidence="2">The sequence shown here is derived from an EMBL/GenBank/DDBJ whole genome shotgun (WGS) entry which is preliminary data.</text>
</comment>
<organism evidence="2 3">
    <name type="scientific">Nephila pilipes</name>
    <name type="common">Giant wood spider</name>
    <name type="synonym">Nephila maculata</name>
    <dbReference type="NCBI Taxonomy" id="299642"/>
    <lineage>
        <taxon>Eukaryota</taxon>
        <taxon>Metazoa</taxon>
        <taxon>Ecdysozoa</taxon>
        <taxon>Arthropoda</taxon>
        <taxon>Chelicerata</taxon>
        <taxon>Arachnida</taxon>
        <taxon>Araneae</taxon>
        <taxon>Araneomorphae</taxon>
        <taxon>Entelegynae</taxon>
        <taxon>Araneoidea</taxon>
        <taxon>Nephilidae</taxon>
        <taxon>Nephila</taxon>
    </lineage>
</organism>
<dbReference type="EMBL" id="BMAW01023919">
    <property type="protein sequence ID" value="GFT85395.1"/>
    <property type="molecule type" value="Genomic_DNA"/>
</dbReference>
<evidence type="ECO:0000256" key="1">
    <source>
        <dbReference type="SAM" id="MobiDB-lite"/>
    </source>
</evidence>
<proteinExistence type="predicted"/>
<feature type="region of interest" description="Disordered" evidence="1">
    <location>
        <begin position="1"/>
        <end position="43"/>
    </location>
</feature>
<gene>
    <name evidence="2" type="ORF">NPIL_477571</name>
</gene>
<evidence type="ECO:0000313" key="3">
    <source>
        <dbReference type="Proteomes" id="UP000887013"/>
    </source>
</evidence>